<dbReference type="EMBL" id="CAJNJQ010006378">
    <property type="protein sequence ID" value="CAE7227710.1"/>
    <property type="molecule type" value="Genomic_DNA"/>
</dbReference>
<organism evidence="2 3">
    <name type="scientific">Rhizoctonia solani</name>
    <dbReference type="NCBI Taxonomy" id="456999"/>
    <lineage>
        <taxon>Eukaryota</taxon>
        <taxon>Fungi</taxon>
        <taxon>Dikarya</taxon>
        <taxon>Basidiomycota</taxon>
        <taxon>Agaricomycotina</taxon>
        <taxon>Agaricomycetes</taxon>
        <taxon>Cantharellales</taxon>
        <taxon>Ceratobasidiaceae</taxon>
        <taxon>Rhizoctonia</taxon>
    </lineage>
</organism>
<name>A0A8H3HZZ3_9AGAM</name>
<dbReference type="InterPro" id="IPR001810">
    <property type="entry name" value="F-box_dom"/>
</dbReference>
<dbReference type="Gene3D" id="3.80.10.10">
    <property type="entry name" value="Ribonuclease Inhibitor"/>
    <property type="match status" value="1"/>
</dbReference>
<dbReference type="Gene3D" id="1.20.1280.50">
    <property type="match status" value="1"/>
</dbReference>
<reference evidence="2" key="1">
    <citation type="submission" date="2021-01" db="EMBL/GenBank/DDBJ databases">
        <authorList>
            <person name="Kaushik A."/>
        </authorList>
    </citation>
    <scope>NUCLEOTIDE SEQUENCE</scope>
    <source>
        <strain evidence="2">AG5</strain>
    </source>
</reference>
<dbReference type="Proteomes" id="UP000663827">
    <property type="component" value="Unassembled WGS sequence"/>
</dbReference>
<sequence length="447" mass="50511">MPAPSLPNEIIAKIVDRLPRDALVSASCVCKTWYFLVLPILYDSVSVGRHRHIKQLLRVFAGNNVLTSPISAYIHHLCFNCTIENTKYTNSLLIQLEPLILRLSQLQELSWGVGFIPEDLVFMKAFQTQCLQLRKVQLVIPDRFVVSTEKGKSSFATLLGFKNLDSFTLEVLPFPTDFHAHLLHPLKAFIMSSPELRVLKLDFKYNPITPEHFAASMGTEFTLPRLQTFHLGGGPDYYEGDINSPTPSGSGANHFLDFLSRHPLLKDIKLDCTFLRQFCDNVNSDVLARALPALEQFSGPYFFWDCLVPSEIAARLTSLTINRWELDPENSLELVISNKGLKLPALRTLDISIEEFPKAMDILGSITSAASGLEELFFPAILQEYHADFLYFLSHTPEIQQVHLWNYGDGFSSKGTPSPNGFFRIELIAAMHDMYPKLLVKCDGEWE</sequence>
<evidence type="ECO:0000259" key="1">
    <source>
        <dbReference type="PROSITE" id="PS50181"/>
    </source>
</evidence>
<evidence type="ECO:0000313" key="3">
    <source>
        <dbReference type="Proteomes" id="UP000663827"/>
    </source>
</evidence>
<dbReference type="Pfam" id="PF12937">
    <property type="entry name" value="F-box-like"/>
    <property type="match status" value="1"/>
</dbReference>
<dbReference type="AlphaFoldDB" id="A0A8H3HZZ3"/>
<dbReference type="SMART" id="SM00256">
    <property type="entry name" value="FBOX"/>
    <property type="match status" value="1"/>
</dbReference>
<comment type="caution">
    <text evidence="2">The sequence shown here is derived from an EMBL/GenBank/DDBJ whole genome shotgun (WGS) entry which is preliminary data.</text>
</comment>
<protein>
    <recommendedName>
        <fullName evidence="1">F-box domain-containing protein</fullName>
    </recommendedName>
</protein>
<dbReference type="InterPro" id="IPR036047">
    <property type="entry name" value="F-box-like_dom_sf"/>
</dbReference>
<dbReference type="SUPFAM" id="SSF52047">
    <property type="entry name" value="RNI-like"/>
    <property type="match status" value="1"/>
</dbReference>
<accession>A0A8H3HZZ3</accession>
<gene>
    <name evidence="2" type="ORF">RDB_LOCUS178842</name>
</gene>
<dbReference type="CDD" id="cd09917">
    <property type="entry name" value="F-box_SF"/>
    <property type="match status" value="1"/>
</dbReference>
<proteinExistence type="predicted"/>
<dbReference type="SUPFAM" id="SSF81383">
    <property type="entry name" value="F-box domain"/>
    <property type="match status" value="1"/>
</dbReference>
<evidence type="ECO:0000313" key="2">
    <source>
        <dbReference type="EMBL" id="CAE7227710.1"/>
    </source>
</evidence>
<dbReference type="PROSITE" id="PS50181">
    <property type="entry name" value="FBOX"/>
    <property type="match status" value="1"/>
</dbReference>
<dbReference type="InterPro" id="IPR032675">
    <property type="entry name" value="LRR_dom_sf"/>
</dbReference>
<feature type="domain" description="F-box" evidence="1">
    <location>
        <begin position="1"/>
        <end position="45"/>
    </location>
</feature>